<reference evidence="1 2" key="1">
    <citation type="submission" date="2023-06" db="EMBL/GenBank/DDBJ databases">
        <title>Black Yeasts Isolated from many extreme environments.</title>
        <authorList>
            <person name="Coleine C."/>
            <person name="Stajich J.E."/>
            <person name="Selbmann L."/>
        </authorList>
    </citation>
    <scope>NUCLEOTIDE SEQUENCE [LARGE SCALE GENOMIC DNA]</scope>
    <source>
        <strain evidence="1 2">CCFEE 5887</strain>
    </source>
</reference>
<evidence type="ECO:0000313" key="1">
    <source>
        <dbReference type="EMBL" id="KAK5541378.1"/>
    </source>
</evidence>
<evidence type="ECO:0000313" key="2">
    <source>
        <dbReference type="Proteomes" id="UP001345827"/>
    </source>
</evidence>
<dbReference type="AlphaFoldDB" id="A0AAV9QH17"/>
<organism evidence="1 2">
    <name type="scientific">Vermiconidia calcicola</name>
    <dbReference type="NCBI Taxonomy" id="1690605"/>
    <lineage>
        <taxon>Eukaryota</taxon>
        <taxon>Fungi</taxon>
        <taxon>Dikarya</taxon>
        <taxon>Ascomycota</taxon>
        <taxon>Pezizomycotina</taxon>
        <taxon>Dothideomycetes</taxon>
        <taxon>Dothideomycetidae</taxon>
        <taxon>Mycosphaerellales</taxon>
        <taxon>Extremaceae</taxon>
        <taxon>Vermiconidia</taxon>
    </lineage>
</organism>
<protein>
    <submittedName>
        <fullName evidence="1">Uncharacterized protein</fullName>
    </submittedName>
</protein>
<gene>
    <name evidence="1" type="ORF">LTR25_003155</name>
</gene>
<keyword evidence="2" id="KW-1185">Reference proteome</keyword>
<accession>A0AAV9QH17</accession>
<dbReference type="EMBL" id="JAXLQG010000004">
    <property type="protein sequence ID" value="KAK5541378.1"/>
    <property type="molecule type" value="Genomic_DNA"/>
</dbReference>
<dbReference type="Proteomes" id="UP001345827">
    <property type="component" value="Unassembled WGS sequence"/>
</dbReference>
<name>A0AAV9QH17_9PEZI</name>
<sequence>MSVEFSRRGLDSRPLPQFFNLTTVYDTNYGYNMSELLVKTTYYTAASDTNVLTDNNDFMVYVSGADARGHNFTRIVPRAVTTGSTGLSAPPPSTNMNVTVAAGYGYIMASSGIVVSNIGLGTPGAFFAFALSANASREMAVQLRVPVTAPLNTNDIIAILATDEWSGDINFSYLSQWIVAGEATMDTWNYNGTWAR</sequence>
<comment type="caution">
    <text evidence="1">The sequence shown here is derived from an EMBL/GenBank/DDBJ whole genome shotgun (WGS) entry which is preliminary data.</text>
</comment>
<proteinExistence type="predicted"/>